<feature type="compositionally biased region" description="Low complexity" evidence="6">
    <location>
        <begin position="209"/>
        <end position="228"/>
    </location>
</feature>
<evidence type="ECO:0000256" key="1">
    <source>
        <dbReference type="ARBA" id="ARBA00022664"/>
    </source>
</evidence>
<evidence type="ECO:0000256" key="5">
    <source>
        <dbReference type="PROSITE-ProRule" id="PRU00047"/>
    </source>
</evidence>
<proteinExistence type="predicted"/>
<dbReference type="GO" id="GO:0061632">
    <property type="term" value="F:RNA lariat debranching enzyme activator activity"/>
    <property type="evidence" value="ECO:0007669"/>
    <property type="project" value="TreeGrafter"/>
</dbReference>
<feature type="compositionally biased region" description="Polar residues" evidence="6">
    <location>
        <begin position="393"/>
        <end position="406"/>
    </location>
</feature>
<organism evidence="8">
    <name type="scientific">Melanopsichium pennsylvanicum 4</name>
    <dbReference type="NCBI Taxonomy" id="1398559"/>
    <lineage>
        <taxon>Eukaryota</taxon>
        <taxon>Fungi</taxon>
        <taxon>Dikarya</taxon>
        <taxon>Basidiomycota</taxon>
        <taxon>Ustilaginomycotina</taxon>
        <taxon>Ustilaginomycetes</taxon>
        <taxon>Ustilaginales</taxon>
        <taxon>Ustilaginaceae</taxon>
        <taxon>Melanopsichium</taxon>
    </lineage>
</organism>
<dbReference type="AlphaFoldDB" id="A0A077R3G6"/>
<name>A0A077R3G6_9BASI</name>
<feature type="region of interest" description="Disordered" evidence="6">
    <location>
        <begin position="470"/>
        <end position="541"/>
    </location>
</feature>
<sequence length="843" mass="93296">MTAKVLIIGPVNGRITDLVSKVSAIQSKHGPFSALFILGDLFHPSPSETLVVQQNDLLQAKFQLPIPTYFYQGSSPLSSDLAEKVAAAHKKAPKDVPQGLVHVTHNLYYAKGKSGVFVTKEGFRIAFVGGVWNAQKYAEANEADGKPFHPEEWFESEVQRTADESVAHINPATINRLLAHSSFRLPSYQSTALTLQSLNNGNPKPGSLAAARASASQASARDAAQTASVEQLNSRPPLDLLLTNCWPTGVTLFSISPNPTDTSGELPDATARMWGSPAIARLASGGCPRYHFSLAPTSADSGLPVGISPETLGVGAFWERAPYVNDLSVYLPNKLLADNPGERRMAERFKSVTRFVSLARFGNEKKKRWFLALNLTPADEQQKKGEMVVVPGNATQTPYSVPTQRNGAGDGSKRPAPHQGGPSGQMEDGPNYRFQEARTKRQRGEIGEDVPPRGYVCRICSTPGHFIRNCPDKAPPRSDQNTHSAASTGSNNVPLIQSSNVSEAEEQTSGWGRSTMPLPAGLPTKPTFHPHEQHHQQNHRRQQMIPVGPSNCWFCLSNPSVQKSLIVTIGAESYLAFPKGGFSDPSINRIPHNASHLLIAPLTHTSNLLPSTHPVLLGAPGHKLQPNSDAEEAERKRVIEEMEETKFNVRQLWREQAVRHVMLEWTLVRVRTSSRMTHVQTQILALLESVVKEKDLLKMLDDSLEALDVNRHSGGRDDKQKRGKIVLRGEQDILRYMEKGLDIQSQKRERKEHVDVDVEDDGYFHLVLHLDEASKKEWLLPLDIHSRFPVQWVRTTLAKLLNLPHLADWKTTTSQQEQQHQVEEEKEKQRSAGFRSMLMAATS</sequence>
<evidence type="ECO:0000313" key="8">
    <source>
        <dbReference type="EMBL" id="CDI53393.1"/>
    </source>
</evidence>
<dbReference type="Gene3D" id="4.10.60.10">
    <property type="entry name" value="Zinc finger, CCHC-type"/>
    <property type="match status" value="1"/>
</dbReference>
<protein>
    <recommendedName>
        <fullName evidence="7">CCHC-type domain-containing protein</fullName>
    </recommendedName>
</protein>
<dbReference type="PANTHER" id="PTHR12072:SF4">
    <property type="entry name" value="CWF19-LIKE PROTEIN 1"/>
    <property type="match status" value="1"/>
</dbReference>
<feature type="region of interest" description="Disordered" evidence="6">
    <location>
        <begin position="812"/>
        <end position="843"/>
    </location>
</feature>
<keyword evidence="2" id="KW-0479">Metal-binding</keyword>
<dbReference type="InterPro" id="IPR006768">
    <property type="entry name" value="Cwf19-like_C_dom-1"/>
</dbReference>
<dbReference type="GO" id="GO:0003676">
    <property type="term" value="F:nucleic acid binding"/>
    <property type="evidence" value="ECO:0007669"/>
    <property type="project" value="InterPro"/>
</dbReference>
<dbReference type="PANTHER" id="PTHR12072">
    <property type="entry name" value="CWF19, CELL CYCLE CONTROL PROTEIN"/>
    <property type="match status" value="1"/>
</dbReference>
<dbReference type="GO" id="GO:0000398">
    <property type="term" value="P:mRNA splicing, via spliceosome"/>
    <property type="evidence" value="ECO:0007669"/>
    <property type="project" value="TreeGrafter"/>
</dbReference>
<feature type="region of interest" description="Disordered" evidence="6">
    <location>
        <begin position="393"/>
        <end position="431"/>
    </location>
</feature>
<feature type="compositionally biased region" description="Basic and acidic residues" evidence="6">
    <location>
        <begin position="820"/>
        <end position="830"/>
    </location>
</feature>
<dbReference type="InterPro" id="IPR001878">
    <property type="entry name" value="Znf_CCHC"/>
</dbReference>
<dbReference type="GO" id="GO:0071014">
    <property type="term" value="C:post-mRNA release spliceosomal complex"/>
    <property type="evidence" value="ECO:0007669"/>
    <property type="project" value="TreeGrafter"/>
</dbReference>
<accession>A0A077R3G6</accession>
<dbReference type="InterPro" id="IPR036875">
    <property type="entry name" value="Znf_CCHC_sf"/>
</dbReference>
<keyword evidence="4" id="KW-0862">Zinc</keyword>
<evidence type="ECO:0000259" key="7">
    <source>
        <dbReference type="PROSITE" id="PS50158"/>
    </source>
</evidence>
<dbReference type="InterPro" id="IPR040194">
    <property type="entry name" value="Cwf19-like"/>
</dbReference>
<feature type="domain" description="CCHC-type" evidence="7">
    <location>
        <begin position="457"/>
        <end position="472"/>
    </location>
</feature>
<dbReference type="PROSITE" id="PS50158">
    <property type="entry name" value="ZF_CCHC"/>
    <property type="match status" value="1"/>
</dbReference>
<reference evidence="8" key="1">
    <citation type="journal article" date="2014" name="Genome Biol. Evol.">
        <title>Gene Loss Rather Than Gene Gain Is Associated with a Host Jump from Monocots to Dicots in the Smut Fungus Melanopsichium pennsylvanicum.</title>
        <authorList>
            <person name="Sharma R."/>
            <person name="Mishra B."/>
            <person name="Runge F."/>
            <person name="Thines M."/>
        </authorList>
    </citation>
    <scope>NUCLEOTIDE SEQUENCE</scope>
    <source>
        <strain evidence="8">4</strain>
    </source>
</reference>
<dbReference type="InterPro" id="IPR025829">
    <property type="entry name" value="Zn_knuckle_CX2CX3GHX4C"/>
</dbReference>
<feature type="compositionally biased region" description="Polar residues" evidence="6">
    <location>
        <begin position="478"/>
        <end position="512"/>
    </location>
</feature>
<evidence type="ECO:0000256" key="2">
    <source>
        <dbReference type="ARBA" id="ARBA00022723"/>
    </source>
</evidence>
<keyword evidence="3 5" id="KW-0863">Zinc-finger</keyword>
<dbReference type="EMBL" id="HG529577">
    <property type="protein sequence ID" value="CDI53393.1"/>
    <property type="molecule type" value="Genomic_DNA"/>
</dbReference>
<evidence type="ECO:0000256" key="6">
    <source>
        <dbReference type="SAM" id="MobiDB-lite"/>
    </source>
</evidence>
<keyword evidence="1" id="KW-0507">mRNA processing</keyword>
<dbReference type="Pfam" id="PF13696">
    <property type="entry name" value="zf-CCHC_2"/>
    <property type="match status" value="1"/>
</dbReference>
<feature type="region of interest" description="Disordered" evidence="6">
    <location>
        <begin position="197"/>
        <end position="230"/>
    </location>
</feature>
<evidence type="ECO:0000256" key="3">
    <source>
        <dbReference type="ARBA" id="ARBA00022771"/>
    </source>
</evidence>
<dbReference type="GO" id="GO:0008270">
    <property type="term" value="F:zinc ion binding"/>
    <property type="evidence" value="ECO:0007669"/>
    <property type="project" value="UniProtKB-KW"/>
</dbReference>
<evidence type="ECO:0000256" key="4">
    <source>
        <dbReference type="ARBA" id="ARBA00022833"/>
    </source>
</evidence>
<dbReference type="Pfam" id="PF04677">
    <property type="entry name" value="CwfJ_C_1"/>
    <property type="match status" value="1"/>
</dbReference>
<dbReference type="SUPFAM" id="SSF57756">
    <property type="entry name" value="Retrovirus zinc finger-like domains"/>
    <property type="match status" value="1"/>
</dbReference>